<dbReference type="Proteomes" id="UP001152622">
    <property type="component" value="Unassembled WGS sequence"/>
</dbReference>
<proteinExistence type="predicted"/>
<dbReference type="AlphaFoldDB" id="A0A9Q1E588"/>
<dbReference type="EMBL" id="JAINUF010000026">
    <property type="protein sequence ID" value="KAJ8332468.1"/>
    <property type="molecule type" value="Genomic_DNA"/>
</dbReference>
<keyword evidence="2" id="KW-1185">Reference proteome</keyword>
<accession>A0A9Q1E588</accession>
<sequence length="100" mass="11622">MPVEFYKCKPCEAAFYSHPYQPENTCYVGSRALVVHEADRTLINAHEKLVAHCIVDYCLPRHMYSSAPGSESLKTCREHLLKHYRASRRGWLGPRRPSFR</sequence>
<dbReference type="OrthoDB" id="8977233at2759"/>
<organism evidence="1 2">
    <name type="scientific">Synaphobranchus kaupii</name>
    <name type="common">Kaup's arrowtooth eel</name>
    <dbReference type="NCBI Taxonomy" id="118154"/>
    <lineage>
        <taxon>Eukaryota</taxon>
        <taxon>Metazoa</taxon>
        <taxon>Chordata</taxon>
        <taxon>Craniata</taxon>
        <taxon>Vertebrata</taxon>
        <taxon>Euteleostomi</taxon>
        <taxon>Actinopterygii</taxon>
        <taxon>Neopterygii</taxon>
        <taxon>Teleostei</taxon>
        <taxon>Anguilliformes</taxon>
        <taxon>Synaphobranchidae</taxon>
        <taxon>Synaphobranchus</taxon>
    </lineage>
</organism>
<gene>
    <name evidence="1" type="ORF">SKAU_G00426410</name>
</gene>
<evidence type="ECO:0000313" key="2">
    <source>
        <dbReference type="Proteomes" id="UP001152622"/>
    </source>
</evidence>
<comment type="caution">
    <text evidence="1">The sequence shown here is derived from an EMBL/GenBank/DDBJ whole genome shotgun (WGS) entry which is preliminary data.</text>
</comment>
<name>A0A9Q1E588_SYNKA</name>
<reference evidence="1" key="1">
    <citation type="journal article" date="2023" name="Science">
        <title>Genome structures resolve the early diversification of teleost fishes.</title>
        <authorList>
            <person name="Parey E."/>
            <person name="Louis A."/>
            <person name="Montfort J."/>
            <person name="Bouchez O."/>
            <person name="Roques C."/>
            <person name="Iampietro C."/>
            <person name="Lluch J."/>
            <person name="Castinel A."/>
            <person name="Donnadieu C."/>
            <person name="Desvignes T."/>
            <person name="Floi Bucao C."/>
            <person name="Jouanno E."/>
            <person name="Wen M."/>
            <person name="Mejri S."/>
            <person name="Dirks R."/>
            <person name="Jansen H."/>
            <person name="Henkel C."/>
            <person name="Chen W.J."/>
            <person name="Zahm M."/>
            <person name="Cabau C."/>
            <person name="Klopp C."/>
            <person name="Thompson A.W."/>
            <person name="Robinson-Rechavi M."/>
            <person name="Braasch I."/>
            <person name="Lecointre G."/>
            <person name="Bobe J."/>
            <person name="Postlethwait J.H."/>
            <person name="Berthelot C."/>
            <person name="Roest Crollius H."/>
            <person name="Guiguen Y."/>
        </authorList>
    </citation>
    <scope>NUCLEOTIDE SEQUENCE</scope>
    <source>
        <strain evidence="1">WJC10195</strain>
    </source>
</reference>
<evidence type="ECO:0000313" key="1">
    <source>
        <dbReference type="EMBL" id="KAJ8332468.1"/>
    </source>
</evidence>
<protein>
    <submittedName>
        <fullName evidence="1">Uncharacterized protein</fullName>
    </submittedName>
</protein>